<proteinExistence type="predicted"/>
<evidence type="ECO:0000313" key="2">
    <source>
        <dbReference type="EMBL" id="MBC8575586.1"/>
    </source>
</evidence>
<keyword evidence="1" id="KW-1133">Transmembrane helix</keyword>
<organism evidence="2 3">
    <name type="scientific">Yanshouia hominis</name>
    <dbReference type="NCBI Taxonomy" id="2763673"/>
    <lineage>
        <taxon>Bacteria</taxon>
        <taxon>Bacillati</taxon>
        <taxon>Bacillota</taxon>
        <taxon>Clostridia</taxon>
        <taxon>Eubacteriales</taxon>
        <taxon>Oscillospiraceae</taxon>
        <taxon>Yanshouia</taxon>
    </lineage>
</organism>
<dbReference type="Proteomes" id="UP000658131">
    <property type="component" value="Unassembled WGS sequence"/>
</dbReference>
<keyword evidence="1" id="KW-0472">Membrane</keyword>
<name>A0ABR7NGQ4_9FIRM</name>
<gene>
    <name evidence="2" type="ORF">H8717_04065</name>
</gene>
<dbReference type="EMBL" id="JACRTB010000005">
    <property type="protein sequence ID" value="MBC8575586.1"/>
    <property type="molecule type" value="Genomic_DNA"/>
</dbReference>
<reference evidence="2 3" key="1">
    <citation type="submission" date="2020-08" db="EMBL/GenBank/DDBJ databases">
        <title>Genome public.</title>
        <authorList>
            <person name="Liu C."/>
            <person name="Sun Q."/>
        </authorList>
    </citation>
    <scope>NUCLEOTIDE SEQUENCE [LARGE SCALE GENOMIC DNA]</scope>
    <source>
        <strain evidence="2 3">BX1</strain>
    </source>
</reference>
<comment type="caution">
    <text evidence="2">The sequence shown here is derived from an EMBL/GenBank/DDBJ whole genome shotgun (WGS) entry which is preliminary data.</text>
</comment>
<evidence type="ECO:0000313" key="3">
    <source>
        <dbReference type="Proteomes" id="UP000658131"/>
    </source>
</evidence>
<evidence type="ECO:0000256" key="1">
    <source>
        <dbReference type="SAM" id="Phobius"/>
    </source>
</evidence>
<keyword evidence="1" id="KW-0812">Transmembrane</keyword>
<sequence>MKGKKVKKLIEIGNGYVKQADWTDFALVKLCLCAMGIMIGCAIPARKRKCVAAGALAVFSATYLPLLFRLVKVLLRRDGELPPA</sequence>
<protein>
    <submittedName>
        <fullName evidence="2">Permease of phosphate ABC transporter</fullName>
    </submittedName>
</protein>
<keyword evidence="3" id="KW-1185">Reference proteome</keyword>
<feature type="transmembrane region" description="Helical" evidence="1">
    <location>
        <begin position="51"/>
        <end position="71"/>
    </location>
</feature>
<accession>A0ABR7NGQ4</accession>
<feature type="transmembrane region" description="Helical" evidence="1">
    <location>
        <begin position="26"/>
        <end position="45"/>
    </location>
</feature>